<dbReference type="OrthoDB" id="10254310at2759"/>
<dbReference type="InterPro" id="IPR016024">
    <property type="entry name" value="ARM-type_fold"/>
</dbReference>
<feature type="compositionally biased region" description="Basic and acidic residues" evidence="6">
    <location>
        <begin position="785"/>
        <end position="796"/>
    </location>
</feature>
<proteinExistence type="inferred from homology"/>
<keyword evidence="9" id="KW-1185">Reference proteome</keyword>
<feature type="domain" description="Clathrin/coatomer adaptor adaptin-like N-terminal" evidence="7">
    <location>
        <begin position="35"/>
        <end position="563"/>
    </location>
</feature>
<gene>
    <name evidence="8" type="ORF">FVE85_7903</name>
</gene>
<dbReference type="InterPro" id="IPR002553">
    <property type="entry name" value="Clathrin/coatomer_adapt-like_N"/>
</dbReference>
<comment type="similarity">
    <text evidence="2">Belongs to the adaptor complexes large subunit family.</text>
</comment>
<evidence type="ECO:0000256" key="5">
    <source>
        <dbReference type="ARBA" id="ARBA00023136"/>
    </source>
</evidence>
<dbReference type="Gene3D" id="2.60.40.1150">
    <property type="match status" value="1"/>
</dbReference>
<feature type="region of interest" description="Disordered" evidence="6">
    <location>
        <begin position="785"/>
        <end position="839"/>
    </location>
</feature>
<evidence type="ECO:0000256" key="3">
    <source>
        <dbReference type="ARBA" id="ARBA00022448"/>
    </source>
</evidence>
<dbReference type="InterPro" id="IPR013041">
    <property type="entry name" value="Clathrin_app_Ig-like_sf"/>
</dbReference>
<keyword evidence="3" id="KW-0813">Transport</keyword>
<comment type="subcellular location">
    <subcellularLocation>
        <location evidence="1">Endomembrane system</location>
    </subcellularLocation>
</comment>
<evidence type="ECO:0000259" key="7">
    <source>
        <dbReference type="Pfam" id="PF01602"/>
    </source>
</evidence>
<evidence type="ECO:0000313" key="9">
    <source>
        <dbReference type="Proteomes" id="UP000324585"/>
    </source>
</evidence>
<sequence>MGMKWVKRRVKKITNNVTGKTQRTERYYSNTYKGEIHELRQELNSSDSKERRRALKRVIGAMSIGKDVSALFTDVLKCVQTRHIEQKKLVYLYLARYAESQPELAILAINMFVQEASNPNPLVRALAIRTMSNINVDQVVDYLSDVLGAGLKDREAYVRKSAAIAVAKLAYMDVERVTQTNLLQGLKDLVTDDNAIVVSTAVASLCDIASLDGIQDDARGILQLDRKTLHIFLAALNETNEWGQVAILDAIASNARIESASDADAIVERVSSRLQHTSHAVTMSTVRLIVICMEHLTQPKTISALLKRIKRPLLSMVKDKQATQYVALRAIQAIKMRYPNFLDGGSLKEFFVEYSDQQFNKLEKLTVLVSLCDSKNVGALLAELKEYIMDADPVFVSSAIESVARVAVRLESALYRCVDVLNSFCRSREDHVMRSALSAIMLLMRSYPKHEFATCVDAALQASCVAVADTPQSKIALAFIVGTNANLVPNTALELLDSLYESFEDESKEVQNQLLTQYRALCKADVKGSAERLAELCDMARTGDAVVSDTRELAVQYERSISRDGGGLSSSAGNLLELDVANAGAVSSFECSDSDRDVFAYPISNDLVKPSDQLLSNILTNLGHISAAYFRPSDQFDATTANQPMAEEVEPSADMAILTGEVELIDLGDGNAIQVPTIAGTTGAGGDLLLLELDEDVPTPIASENPAVPPAATSASSISWLEQLGASNVQNDPASSVPLALPAPFLGSAQNSADLSVRDSVTGQDSTLLSAPPLDGVQRSRVETIRKGGIEKDENTSKVSSSDLLGGFDHPSASRGPGSPRVLIETDLSSNDKDQRRTNELSKLVVPGTKGKGLEIRSSIFRPNREGMGDLMYRLSFTNTTPSDMHSFEIRFNVNAFGLANVSKLKLDDDLSVLPAGETVRGSVALGKKAGRDASKGARVQVAIRCEPLSVIYFEEHVDSFFELLLDPPPPGVTKEDVEKMYAMSSSPSASALTAVQTDSSVERGVRILQENGFRLVSQLEAPKQALFFAVCGAAEFAVRLESQSLANGPGAATVSVCGSGPGNHPAIVSALVATLRRLLNNH</sequence>
<organism evidence="8 9">
    <name type="scientific">Porphyridium purpureum</name>
    <name type="common">Red alga</name>
    <name type="synonym">Porphyridium cruentum</name>
    <dbReference type="NCBI Taxonomy" id="35688"/>
    <lineage>
        <taxon>Eukaryota</taxon>
        <taxon>Rhodophyta</taxon>
        <taxon>Bangiophyceae</taxon>
        <taxon>Porphyridiales</taxon>
        <taxon>Porphyridiaceae</taxon>
        <taxon>Porphyridium</taxon>
    </lineage>
</organism>
<evidence type="ECO:0000256" key="4">
    <source>
        <dbReference type="ARBA" id="ARBA00022927"/>
    </source>
</evidence>
<dbReference type="InterPro" id="IPR026739">
    <property type="entry name" value="AP_beta"/>
</dbReference>
<dbReference type="Gene3D" id="1.25.10.10">
    <property type="entry name" value="Leucine-rich Repeat Variant"/>
    <property type="match status" value="1"/>
</dbReference>
<dbReference type="SUPFAM" id="SSF49348">
    <property type="entry name" value="Clathrin adaptor appendage domain"/>
    <property type="match status" value="1"/>
</dbReference>
<evidence type="ECO:0000256" key="1">
    <source>
        <dbReference type="ARBA" id="ARBA00004308"/>
    </source>
</evidence>
<dbReference type="AlphaFoldDB" id="A0A5J4YLT9"/>
<dbReference type="GO" id="GO:0006886">
    <property type="term" value="P:intracellular protein transport"/>
    <property type="evidence" value="ECO:0007669"/>
    <property type="project" value="InterPro"/>
</dbReference>
<dbReference type="Pfam" id="PF01602">
    <property type="entry name" value="Adaptin_N"/>
    <property type="match status" value="1"/>
</dbReference>
<dbReference type="Proteomes" id="UP000324585">
    <property type="component" value="Unassembled WGS sequence"/>
</dbReference>
<comment type="caution">
    <text evidence="8">The sequence shown here is derived from an EMBL/GenBank/DDBJ whole genome shotgun (WGS) entry which is preliminary data.</text>
</comment>
<feature type="compositionally biased region" description="Basic and acidic residues" evidence="6">
    <location>
        <begin position="830"/>
        <end position="839"/>
    </location>
</feature>
<dbReference type="EMBL" id="VRMN01000009">
    <property type="protein sequence ID" value="KAA8492396.1"/>
    <property type="molecule type" value="Genomic_DNA"/>
</dbReference>
<dbReference type="InterPro" id="IPR011989">
    <property type="entry name" value="ARM-like"/>
</dbReference>
<dbReference type="GO" id="GO:0030117">
    <property type="term" value="C:membrane coat"/>
    <property type="evidence" value="ECO:0007669"/>
    <property type="project" value="InterPro"/>
</dbReference>
<keyword evidence="5" id="KW-0472">Membrane</keyword>
<dbReference type="InterPro" id="IPR013037">
    <property type="entry name" value="Clathrin_b-adaptin_app_Ig-like"/>
</dbReference>
<accession>A0A5J4YLT9</accession>
<reference evidence="9" key="1">
    <citation type="journal article" date="2019" name="Nat. Commun.">
        <title>Expansion of phycobilisome linker gene families in mesophilic red algae.</title>
        <authorList>
            <person name="Lee J."/>
            <person name="Kim D."/>
            <person name="Bhattacharya D."/>
            <person name="Yoon H.S."/>
        </authorList>
    </citation>
    <scope>NUCLEOTIDE SEQUENCE [LARGE SCALE GENOMIC DNA]</scope>
    <source>
        <strain evidence="9">CCMP 1328</strain>
    </source>
</reference>
<protein>
    <submittedName>
        <fullName evidence="8">Beta-adaptin-like protein C</fullName>
    </submittedName>
</protein>
<dbReference type="SUPFAM" id="SSF48371">
    <property type="entry name" value="ARM repeat"/>
    <property type="match status" value="1"/>
</dbReference>
<dbReference type="GO" id="GO:0016192">
    <property type="term" value="P:vesicle-mediated transport"/>
    <property type="evidence" value="ECO:0007669"/>
    <property type="project" value="InterPro"/>
</dbReference>
<evidence type="ECO:0000256" key="2">
    <source>
        <dbReference type="ARBA" id="ARBA00006613"/>
    </source>
</evidence>
<keyword evidence="4" id="KW-0653">Protein transport</keyword>
<evidence type="ECO:0000313" key="8">
    <source>
        <dbReference type="EMBL" id="KAA8492396.1"/>
    </source>
</evidence>
<dbReference type="PANTHER" id="PTHR11134">
    <property type="entry name" value="ADAPTOR COMPLEX SUBUNIT BETA FAMILY MEMBER"/>
    <property type="match status" value="1"/>
</dbReference>
<evidence type="ECO:0000256" key="6">
    <source>
        <dbReference type="SAM" id="MobiDB-lite"/>
    </source>
</evidence>
<name>A0A5J4YLT9_PORPP</name>
<dbReference type="GO" id="GO:0012505">
    <property type="term" value="C:endomembrane system"/>
    <property type="evidence" value="ECO:0007669"/>
    <property type="project" value="UniProtKB-SubCell"/>
</dbReference>